<evidence type="ECO:0000313" key="12">
    <source>
        <dbReference type="Proteomes" id="UP001358417"/>
    </source>
</evidence>
<keyword evidence="5 9" id="KW-1133">Transmembrane helix</keyword>
<keyword evidence="6 9" id="KW-0472">Membrane</keyword>
<feature type="transmembrane region" description="Helical" evidence="9">
    <location>
        <begin position="18"/>
        <end position="35"/>
    </location>
</feature>
<feature type="transmembrane region" description="Helical" evidence="9">
    <location>
        <begin position="326"/>
        <end position="346"/>
    </location>
</feature>
<keyword evidence="4 9" id="KW-0812">Transmembrane</keyword>
<proteinExistence type="inferred from homology"/>
<keyword evidence="3 7" id="KW-0813">Transport</keyword>
<reference evidence="11 12" key="1">
    <citation type="submission" date="2023-08" db="EMBL/GenBank/DDBJ databases">
        <title>Black Yeasts Isolated from many extreme environments.</title>
        <authorList>
            <person name="Coleine C."/>
            <person name="Stajich J.E."/>
            <person name="Selbmann L."/>
        </authorList>
    </citation>
    <scope>NUCLEOTIDE SEQUENCE [LARGE SCALE GENOMIC DNA]</scope>
    <source>
        <strain evidence="11 12">CCFEE 5792</strain>
    </source>
</reference>
<feature type="transmembrane region" description="Helical" evidence="9">
    <location>
        <begin position="199"/>
        <end position="216"/>
    </location>
</feature>
<evidence type="ECO:0000256" key="1">
    <source>
        <dbReference type="ARBA" id="ARBA00004141"/>
    </source>
</evidence>
<feature type="transmembrane region" description="Helical" evidence="9">
    <location>
        <begin position="353"/>
        <end position="372"/>
    </location>
</feature>
<dbReference type="Pfam" id="PF00083">
    <property type="entry name" value="Sugar_tr"/>
    <property type="match status" value="1"/>
</dbReference>
<dbReference type="InterPro" id="IPR036259">
    <property type="entry name" value="MFS_trans_sf"/>
</dbReference>
<feature type="transmembrane region" description="Helical" evidence="9">
    <location>
        <begin position="392"/>
        <end position="413"/>
    </location>
</feature>
<keyword evidence="12" id="KW-1185">Reference proteome</keyword>
<dbReference type="InterPro" id="IPR003663">
    <property type="entry name" value="Sugar/inositol_transpt"/>
</dbReference>
<feature type="transmembrane region" description="Helical" evidence="9">
    <location>
        <begin position="290"/>
        <end position="314"/>
    </location>
</feature>
<evidence type="ECO:0000256" key="2">
    <source>
        <dbReference type="ARBA" id="ARBA00010992"/>
    </source>
</evidence>
<dbReference type="GeneID" id="89974221"/>
<feature type="transmembrane region" description="Helical" evidence="9">
    <location>
        <begin position="161"/>
        <end position="179"/>
    </location>
</feature>
<organism evidence="11 12">
    <name type="scientific">Exophiala bonariae</name>
    <dbReference type="NCBI Taxonomy" id="1690606"/>
    <lineage>
        <taxon>Eukaryota</taxon>
        <taxon>Fungi</taxon>
        <taxon>Dikarya</taxon>
        <taxon>Ascomycota</taxon>
        <taxon>Pezizomycotina</taxon>
        <taxon>Eurotiomycetes</taxon>
        <taxon>Chaetothyriomycetidae</taxon>
        <taxon>Chaetothyriales</taxon>
        <taxon>Herpotrichiellaceae</taxon>
        <taxon>Exophiala</taxon>
    </lineage>
</organism>
<comment type="similarity">
    <text evidence="2 7">Belongs to the major facilitator superfamily. Sugar transporter (TC 2.A.1.1) family.</text>
</comment>
<feature type="transmembrane region" description="Helical" evidence="9">
    <location>
        <begin position="132"/>
        <end position="149"/>
    </location>
</feature>
<sequence length="564" mass="62406">MDKIGKNNIVHKLQKRKLLIAINCLAGLSIFFFGYDQGMMAGVNNAPDYYRLMNFGHTDPETGAVVVDNSILQGGIVAVYYLGTLVGALAGGSFADRYGRIKTIALGSAWAIFGATLQCSAQNHSWMICARLINGFGTGLLNCVVPVYATETAEHTSRGQFVAIEFTLNIFGVVVAYWLEYACTYYGNGESEFVWRFPIAFQIAPLILLFCVCWQFPESPRWLTKVGRGDEARYILGRLRGEEDGRAEDEYQDICGIAELERATASRQHYYKMLFGIDSGKLHTGRRVQLVVWLQIAQEWIGIAGVTIYSPTIFRIAGIANKDSQWIAGLNTITYMLATLVCVFTLDRIGRRWTLYWGSIGQAVTLFLAGGLSNVAKQGGNNATQSGNAAVAMVFLFTMIFGATWLTVPWLYPAEIFPLEIRAKGNAFGVLGWSIGNGWLTLLCPVMFNAISEYTLFIFAACNVLTIPMVWALYPESNQRTLEEMNLLFASDSIWNWEAERNFAILKEENPELVRAASRGQSISVDPEMQARRRSQGLPSLSAGGRRASEADTVVGEKTAVDKP</sequence>
<evidence type="ECO:0000256" key="6">
    <source>
        <dbReference type="ARBA" id="ARBA00023136"/>
    </source>
</evidence>
<dbReference type="RefSeq" id="XP_064703366.1">
    <property type="nucleotide sequence ID" value="XM_064849611.1"/>
</dbReference>
<dbReference type="SUPFAM" id="SSF103473">
    <property type="entry name" value="MFS general substrate transporter"/>
    <property type="match status" value="1"/>
</dbReference>
<evidence type="ECO:0000313" key="11">
    <source>
        <dbReference type="EMBL" id="KAK5047860.1"/>
    </source>
</evidence>
<dbReference type="PANTHER" id="PTHR48022:SF78">
    <property type="entry name" value="MONOSACCHARIDE TRANSPORTER, PUTATIVE (AFU_ORTHOLOGUE AFUA_2G02110)-RELATED"/>
    <property type="match status" value="1"/>
</dbReference>
<feature type="transmembrane region" description="Helical" evidence="9">
    <location>
        <begin position="71"/>
        <end position="92"/>
    </location>
</feature>
<dbReference type="InterPro" id="IPR005828">
    <property type="entry name" value="MFS_sugar_transport-like"/>
</dbReference>
<dbReference type="NCBIfam" id="TIGR00879">
    <property type="entry name" value="SP"/>
    <property type="match status" value="1"/>
</dbReference>
<evidence type="ECO:0000256" key="4">
    <source>
        <dbReference type="ARBA" id="ARBA00022692"/>
    </source>
</evidence>
<dbReference type="Proteomes" id="UP001358417">
    <property type="component" value="Unassembled WGS sequence"/>
</dbReference>
<dbReference type="InterPro" id="IPR020846">
    <property type="entry name" value="MFS_dom"/>
</dbReference>
<feature type="transmembrane region" description="Helical" evidence="9">
    <location>
        <begin position="104"/>
        <end position="126"/>
    </location>
</feature>
<evidence type="ECO:0000256" key="9">
    <source>
        <dbReference type="SAM" id="Phobius"/>
    </source>
</evidence>
<feature type="domain" description="Major facilitator superfamily (MFS) profile" evidence="10">
    <location>
        <begin position="22"/>
        <end position="478"/>
    </location>
</feature>
<evidence type="ECO:0000256" key="5">
    <source>
        <dbReference type="ARBA" id="ARBA00022989"/>
    </source>
</evidence>
<dbReference type="InterPro" id="IPR005829">
    <property type="entry name" value="Sugar_transporter_CS"/>
</dbReference>
<dbReference type="InterPro" id="IPR050360">
    <property type="entry name" value="MFS_Sugar_Transporters"/>
</dbReference>
<dbReference type="EMBL" id="JAVRRD010000023">
    <property type="protein sequence ID" value="KAK5047860.1"/>
    <property type="molecule type" value="Genomic_DNA"/>
</dbReference>
<dbReference type="Gene3D" id="1.20.1250.20">
    <property type="entry name" value="MFS general substrate transporter like domains"/>
    <property type="match status" value="1"/>
</dbReference>
<dbReference type="AlphaFoldDB" id="A0AAV9N466"/>
<evidence type="ECO:0000256" key="3">
    <source>
        <dbReference type="ARBA" id="ARBA00022448"/>
    </source>
</evidence>
<dbReference type="PRINTS" id="PR00171">
    <property type="entry name" value="SUGRTRNSPORT"/>
</dbReference>
<feature type="region of interest" description="Disordered" evidence="8">
    <location>
        <begin position="520"/>
        <end position="564"/>
    </location>
</feature>
<dbReference type="GO" id="GO:0016020">
    <property type="term" value="C:membrane"/>
    <property type="evidence" value="ECO:0007669"/>
    <property type="project" value="UniProtKB-SubCell"/>
</dbReference>
<feature type="transmembrane region" description="Helical" evidence="9">
    <location>
        <begin position="425"/>
        <end position="448"/>
    </location>
</feature>
<gene>
    <name evidence="11" type="ORF">LTR84_006048</name>
</gene>
<feature type="transmembrane region" description="Helical" evidence="9">
    <location>
        <begin position="454"/>
        <end position="474"/>
    </location>
</feature>
<dbReference type="FunFam" id="1.20.1250.20:FF:000090">
    <property type="entry name" value="MFS sugar transporter, putative"/>
    <property type="match status" value="1"/>
</dbReference>
<accession>A0AAV9N466</accession>
<dbReference type="PROSITE" id="PS50850">
    <property type="entry name" value="MFS"/>
    <property type="match status" value="1"/>
</dbReference>
<comment type="caution">
    <text evidence="11">The sequence shown here is derived from an EMBL/GenBank/DDBJ whole genome shotgun (WGS) entry which is preliminary data.</text>
</comment>
<evidence type="ECO:0000256" key="7">
    <source>
        <dbReference type="RuleBase" id="RU003346"/>
    </source>
</evidence>
<dbReference type="GO" id="GO:0005351">
    <property type="term" value="F:carbohydrate:proton symporter activity"/>
    <property type="evidence" value="ECO:0007669"/>
    <property type="project" value="TreeGrafter"/>
</dbReference>
<evidence type="ECO:0000259" key="10">
    <source>
        <dbReference type="PROSITE" id="PS50850"/>
    </source>
</evidence>
<protein>
    <recommendedName>
        <fullName evidence="10">Major facilitator superfamily (MFS) profile domain-containing protein</fullName>
    </recommendedName>
</protein>
<comment type="subcellular location">
    <subcellularLocation>
        <location evidence="1">Membrane</location>
        <topology evidence="1">Multi-pass membrane protein</topology>
    </subcellularLocation>
</comment>
<evidence type="ECO:0000256" key="8">
    <source>
        <dbReference type="SAM" id="MobiDB-lite"/>
    </source>
</evidence>
<name>A0AAV9N466_9EURO</name>
<dbReference type="PANTHER" id="PTHR48022">
    <property type="entry name" value="PLASTIDIC GLUCOSE TRANSPORTER 4"/>
    <property type="match status" value="1"/>
</dbReference>
<dbReference type="PROSITE" id="PS00217">
    <property type="entry name" value="SUGAR_TRANSPORT_2"/>
    <property type="match status" value="1"/>
</dbReference>